<comment type="cofactor">
    <cofactor evidence="1">
        <name>Mn(2+)</name>
        <dbReference type="ChEBI" id="CHEBI:29035"/>
    </cofactor>
</comment>
<evidence type="ECO:0000256" key="3">
    <source>
        <dbReference type="ARBA" id="ARBA00022801"/>
    </source>
</evidence>
<organism evidence="6 7">
    <name type="scientific">Lactarius akahatsu</name>
    <dbReference type="NCBI Taxonomy" id="416441"/>
    <lineage>
        <taxon>Eukaryota</taxon>
        <taxon>Fungi</taxon>
        <taxon>Dikarya</taxon>
        <taxon>Basidiomycota</taxon>
        <taxon>Agaricomycotina</taxon>
        <taxon>Agaricomycetes</taxon>
        <taxon>Russulales</taxon>
        <taxon>Russulaceae</taxon>
        <taxon>Lactarius</taxon>
    </lineage>
</organism>
<evidence type="ECO:0000313" key="7">
    <source>
        <dbReference type="Proteomes" id="UP001201163"/>
    </source>
</evidence>
<dbReference type="Gene3D" id="3.90.1640.10">
    <property type="entry name" value="inorganic pyrophosphatase (n-terminal core)"/>
    <property type="match status" value="1"/>
</dbReference>
<dbReference type="InterPro" id="IPR038222">
    <property type="entry name" value="DHHA2_dom_sf"/>
</dbReference>
<dbReference type="Gene3D" id="3.10.310.20">
    <property type="entry name" value="DHHA2 domain"/>
    <property type="match status" value="1"/>
</dbReference>
<dbReference type="GO" id="GO:0005737">
    <property type="term" value="C:cytoplasm"/>
    <property type="evidence" value="ECO:0007669"/>
    <property type="project" value="InterPro"/>
</dbReference>
<dbReference type="PANTHER" id="PTHR12112">
    <property type="entry name" value="BNIP - RELATED"/>
    <property type="match status" value="1"/>
</dbReference>
<dbReference type="InterPro" id="IPR038763">
    <property type="entry name" value="DHH_sf"/>
</dbReference>
<proteinExistence type="predicted"/>
<gene>
    <name evidence="6" type="ORF">EDB92DRAFT_1862921</name>
</gene>
<dbReference type="Proteomes" id="UP001201163">
    <property type="component" value="Unassembled WGS sequence"/>
</dbReference>
<name>A0AAD4LII9_9AGAM</name>
<evidence type="ECO:0000259" key="5">
    <source>
        <dbReference type="SMART" id="SM01131"/>
    </source>
</evidence>
<dbReference type="GO" id="GO:0046872">
    <property type="term" value="F:metal ion binding"/>
    <property type="evidence" value="ECO:0007669"/>
    <property type="project" value="UniProtKB-KW"/>
</dbReference>
<dbReference type="EMBL" id="JAKELL010000029">
    <property type="protein sequence ID" value="KAH8990734.1"/>
    <property type="molecule type" value="Genomic_DNA"/>
</dbReference>
<dbReference type="Pfam" id="PF02833">
    <property type="entry name" value="DHHA2"/>
    <property type="match status" value="1"/>
</dbReference>
<dbReference type="SUPFAM" id="SSF64182">
    <property type="entry name" value="DHH phosphoesterases"/>
    <property type="match status" value="1"/>
</dbReference>
<protein>
    <submittedName>
        <fullName evidence="6">DHH phosphoesterase</fullName>
    </submittedName>
</protein>
<comment type="caution">
    <text evidence="6">The sequence shown here is derived from an EMBL/GenBank/DDBJ whole genome shotgun (WGS) entry which is preliminary data.</text>
</comment>
<feature type="domain" description="DHHA2" evidence="5">
    <location>
        <begin position="228"/>
        <end position="394"/>
    </location>
</feature>
<keyword evidence="7" id="KW-1185">Reference proteome</keyword>
<dbReference type="PANTHER" id="PTHR12112:SF39">
    <property type="entry name" value="EG:152A3.5 PROTEIN (FBGN0003116_PN PROTEIN)"/>
    <property type="match status" value="1"/>
</dbReference>
<sequence length="398" mass="43675">MSEAVVSAESSSAPSNLLEFLRVQKSGYLQALEKGDTQNDRWTISLGNEAGDLDSLASAVAYAWYATHHLGQSTVPLLQTPRADISLRAENLYALDFSGKYALVDHNTLTGRFAAYERVRVVAIIDHHEDEKHHLDASPRIIEVPTGSCSSLVARLIKKEWPEGMSRAVARLLLSAILIDTGGLKAGGKAETADREVAPFLLERAELTSEGVGTLVDNQGMKGVKELTKTLEAKKDSVDHLGARDLLRRDYKEYRFVPSWNAEGTLVVGLASVPRGIKAITGGDEKGGKVLGAACVAWLQEKGLDMLGVLTSWKDKGKHRREMVWVVRDDKEAKQRLWKGLEGSKELKLQRKEGKKYVDGMESGVGKGLKVRVYEQGNAHATRKVTAPLIRVIVEGRE</sequence>
<dbReference type="InterPro" id="IPR001667">
    <property type="entry name" value="DDH_dom"/>
</dbReference>
<evidence type="ECO:0000256" key="2">
    <source>
        <dbReference type="ARBA" id="ARBA00022723"/>
    </source>
</evidence>
<evidence type="ECO:0000256" key="1">
    <source>
        <dbReference type="ARBA" id="ARBA00001936"/>
    </source>
</evidence>
<dbReference type="SMART" id="SM01131">
    <property type="entry name" value="DHHA2"/>
    <property type="match status" value="1"/>
</dbReference>
<keyword evidence="3" id="KW-0378">Hydrolase</keyword>
<dbReference type="AlphaFoldDB" id="A0AAD4LII9"/>
<dbReference type="GO" id="GO:0004309">
    <property type="term" value="F:exopolyphosphatase activity"/>
    <property type="evidence" value="ECO:0007669"/>
    <property type="project" value="TreeGrafter"/>
</dbReference>
<reference evidence="6" key="1">
    <citation type="submission" date="2022-01" db="EMBL/GenBank/DDBJ databases">
        <title>Comparative genomics reveals a dynamic genome evolution in the ectomycorrhizal milk-cap (Lactarius) mushrooms.</title>
        <authorList>
            <consortium name="DOE Joint Genome Institute"/>
            <person name="Lebreton A."/>
            <person name="Tang N."/>
            <person name="Kuo A."/>
            <person name="LaButti K."/>
            <person name="Drula E."/>
            <person name="Barry K."/>
            <person name="Clum A."/>
            <person name="Lipzen A."/>
            <person name="Mousain D."/>
            <person name="Ng V."/>
            <person name="Wang R."/>
            <person name="Wang X."/>
            <person name="Dai Y."/>
            <person name="Henrissat B."/>
            <person name="Grigoriev I.V."/>
            <person name="Guerin-Laguette A."/>
            <person name="Yu F."/>
            <person name="Martin F.M."/>
        </authorList>
    </citation>
    <scope>NUCLEOTIDE SEQUENCE</scope>
    <source>
        <strain evidence="6">QP</strain>
    </source>
</reference>
<keyword evidence="4" id="KW-0464">Manganese</keyword>
<keyword evidence="2" id="KW-0479">Metal-binding</keyword>
<dbReference type="Pfam" id="PF01368">
    <property type="entry name" value="DHH"/>
    <property type="match status" value="1"/>
</dbReference>
<evidence type="ECO:0000313" key="6">
    <source>
        <dbReference type="EMBL" id="KAH8990734.1"/>
    </source>
</evidence>
<dbReference type="InterPro" id="IPR004097">
    <property type="entry name" value="DHHA2"/>
</dbReference>
<accession>A0AAD4LII9</accession>
<evidence type="ECO:0000256" key="4">
    <source>
        <dbReference type="ARBA" id="ARBA00023211"/>
    </source>
</evidence>